<proteinExistence type="predicted"/>
<feature type="region of interest" description="Disordered" evidence="1">
    <location>
        <begin position="109"/>
        <end position="156"/>
    </location>
</feature>
<protein>
    <submittedName>
        <fullName evidence="2">Uncharacterized protein</fullName>
    </submittedName>
</protein>
<reference evidence="2" key="2">
    <citation type="submission" date="2024-07" db="EMBL/GenBank/DDBJ databases">
        <title>Streptomyces haneummycinica sp. nov., a new antibiotic-producing actinobacterium isolated from marine sediment.</title>
        <authorList>
            <person name="Uemura M."/>
            <person name="Hamada M."/>
            <person name="Hirano S."/>
            <person name="Kobayashi K."/>
            <person name="Ohshiro T."/>
            <person name="Kobayashi T."/>
            <person name="Terahara T."/>
        </authorList>
    </citation>
    <scope>NUCLEOTIDE SEQUENCE</scope>
    <source>
        <strain evidence="2">KM77-8</strain>
    </source>
</reference>
<accession>A0AAT9HRP2</accession>
<evidence type="ECO:0000256" key="1">
    <source>
        <dbReference type="SAM" id="MobiDB-lite"/>
    </source>
</evidence>
<gene>
    <name evidence="2" type="ORF">SHKM778_63660</name>
</gene>
<name>A0AAT9HRP2_9ACTN</name>
<evidence type="ECO:0000313" key="2">
    <source>
        <dbReference type="EMBL" id="BFO19978.1"/>
    </source>
</evidence>
<dbReference type="EMBL" id="AP035768">
    <property type="protein sequence ID" value="BFO19978.1"/>
    <property type="molecule type" value="Genomic_DNA"/>
</dbReference>
<feature type="compositionally biased region" description="Gly residues" evidence="1">
    <location>
        <begin position="109"/>
        <end position="119"/>
    </location>
</feature>
<sequence>MGPADVHRASQGARVCDDDLGVVPGHARAGEGGGDGGDAGDDLDLETELGCAQGPYDAEEAGVAVGEDDGGAAVCGDAAGGEGDGAEPDAFGAGGYLGECQMVGGTGHQGGGAQCGTGRVGRRRTVPADHRDPVGHRRQSPGVCAGRRLSRRGAGSVRLPGAVTDRAAGVRSGGQFHSGYWV</sequence>
<feature type="region of interest" description="Disordered" evidence="1">
    <location>
        <begin position="1"/>
        <end position="45"/>
    </location>
</feature>
<reference evidence="2" key="1">
    <citation type="submission" date="2024-06" db="EMBL/GenBank/DDBJ databases">
        <authorList>
            <consortium name="consrtm"/>
            <person name="Uemura M."/>
            <person name="Terahara T."/>
        </authorList>
    </citation>
    <scope>NUCLEOTIDE SEQUENCE</scope>
    <source>
        <strain evidence="2">KM77-8</strain>
    </source>
</reference>
<organism evidence="2">
    <name type="scientific">Streptomyces haneummycinicus</name>
    <dbReference type="NCBI Taxonomy" id="3074435"/>
    <lineage>
        <taxon>Bacteria</taxon>
        <taxon>Bacillati</taxon>
        <taxon>Actinomycetota</taxon>
        <taxon>Actinomycetes</taxon>
        <taxon>Kitasatosporales</taxon>
        <taxon>Streptomycetaceae</taxon>
        <taxon>Streptomyces</taxon>
    </lineage>
</organism>
<dbReference type="AlphaFoldDB" id="A0AAT9HRP2"/>
<feature type="compositionally biased region" description="Basic and acidic residues" evidence="1">
    <location>
        <begin position="126"/>
        <end position="135"/>
    </location>
</feature>